<dbReference type="InterPro" id="IPR050147">
    <property type="entry name" value="Ser/Thr_Dehydratase"/>
</dbReference>
<dbReference type="GO" id="GO:0006567">
    <property type="term" value="P:L-threonine catabolic process"/>
    <property type="evidence" value="ECO:0007669"/>
    <property type="project" value="TreeGrafter"/>
</dbReference>
<keyword evidence="3" id="KW-0663">Pyridoxal phosphate</keyword>
<sequence length="287" mass="30074">MVGSEVYFKCENLQKTGSFKVRGAFNTLLSLTDDEKARGVVCYSSGNHAQAVAYASSVLGIRSQLFMPENAIAAKVNACKAYGGSITSYGKTGSEAHAKALEYMQTSNSTYIDPVEDPRIMAGQGTIGLEILQDLPGVDTIYVPVGGGGLISEISAAIKALSPKTTVIGVEPEHMNCMGASFSAGRITTIPSRYSIADGLAGTAPGEKAFAEVMDNVDEMVTVSDEEIATALTLIVTYTKMLIEPSAAVSFAGLLLKKTSGKNVCILSGGNANLHVIADIFSQHTEV</sequence>
<keyword evidence="4" id="KW-0456">Lyase</keyword>
<dbReference type="InterPro" id="IPR036052">
    <property type="entry name" value="TrpB-like_PALP_sf"/>
</dbReference>
<organism evidence="6 7">
    <name type="scientific">Bifidobacterium tibiigranuli</name>
    <dbReference type="NCBI Taxonomy" id="2172043"/>
    <lineage>
        <taxon>Bacteria</taxon>
        <taxon>Bacillati</taxon>
        <taxon>Actinomycetota</taxon>
        <taxon>Actinomycetes</taxon>
        <taxon>Bifidobacteriales</taxon>
        <taxon>Bifidobacteriaceae</taxon>
        <taxon>Bifidobacterium</taxon>
    </lineage>
</organism>
<feature type="domain" description="Tryptophan synthase beta chain-like PALP" evidence="5">
    <location>
        <begin position="2"/>
        <end position="267"/>
    </location>
</feature>
<dbReference type="PANTHER" id="PTHR48078">
    <property type="entry name" value="THREONINE DEHYDRATASE, MITOCHONDRIAL-RELATED"/>
    <property type="match status" value="1"/>
</dbReference>
<dbReference type="GO" id="GO:0006565">
    <property type="term" value="P:L-serine catabolic process"/>
    <property type="evidence" value="ECO:0007669"/>
    <property type="project" value="TreeGrafter"/>
</dbReference>
<dbReference type="Gene3D" id="3.40.50.1100">
    <property type="match status" value="2"/>
</dbReference>
<gene>
    <name evidence="6" type="ORF">DDE84_05740</name>
</gene>
<dbReference type="GO" id="GO:0004794">
    <property type="term" value="F:threonine deaminase activity"/>
    <property type="evidence" value="ECO:0007669"/>
    <property type="project" value="TreeGrafter"/>
</dbReference>
<name>A0A5N6S221_9BIFI</name>
<evidence type="ECO:0000313" key="6">
    <source>
        <dbReference type="EMBL" id="KAE8128389.1"/>
    </source>
</evidence>
<dbReference type="GO" id="GO:0009097">
    <property type="term" value="P:isoleucine biosynthetic process"/>
    <property type="evidence" value="ECO:0007669"/>
    <property type="project" value="TreeGrafter"/>
</dbReference>
<evidence type="ECO:0000256" key="2">
    <source>
        <dbReference type="ARBA" id="ARBA00010869"/>
    </source>
</evidence>
<dbReference type="CDD" id="cd01562">
    <property type="entry name" value="Thr-dehyd"/>
    <property type="match status" value="1"/>
</dbReference>
<evidence type="ECO:0000256" key="4">
    <source>
        <dbReference type="ARBA" id="ARBA00023239"/>
    </source>
</evidence>
<evidence type="ECO:0000256" key="3">
    <source>
        <dbReference type="ARBA" id="ARBA00022898"/>
    </source>
</evidence>
<dbReference type="InterPro" id="IPR001926">
    <property type="entry name" value="TrpB-like_PALP"/>
</dbReference>
<protein>
    <submittedName>
        <fullName evidence="6">Threonine/serine dehydratase</fullName>
    </submittedName>
</protein>
<reference evidence="6 7" key="1">
    <citation type="submission" date="2018-04" db="EMBL/GenBank/DDBJ databases">
        <authorList>
            <person name="Eckel V.P."/>
            <person name="Vogel R.F."/>
        </authorList>
    </citation>
    <scope>NUCLEOTIDE SEQUENCE [LARGE SCALE GENOMIC DNA]</scope>
    <source>
        <strain evidence="7">TMW 2.1764</strain>
    </source>
</reference>
<comment type="cofactor">
    <cofactor evidence="1">
        <name>pyridoxal 5'-phosphate</name>
        <dbReference type="ChEBI" id="CHEBI:597326"/>
    </cofactor>
</comment>
<keyword evidence="7" id="KW-1185">Reference proteome</keyword>
<dbReference type="EMBL" id="QDAG01000005">
    <property type="protein sequence ID" value="KAE8128389.1"/>
    <property type="molecule type" value="Genomic_DNA"/>
</dbReference>
<comment type="similarity">
    <text evidence="2">Belongs to the serine/threonine dehydratase family.</text>
</comment>
<dbReference type="SUPFAM" id="SSF53686">
    <property type="entry name" value="Tryptophan synthase beta subunit-like PLP-dependent enzymes"/>
    <property type="match status" value="1"/>
</dbReference>
<accession>A0A5N6S221</accession>
<dbReference type="GO" id="GO:0003941">
    <property type="term" value="F:L-serine ammonia-lyase activity"/>
    <property type="evidence" value="ECO:0007669"/>
    <property type="project" value="TreeGrafter"/>
</dbReference>
<evidence type="ECO:0000256" key="1">
    <source>
        <dbReference type="ARBA" id="ARBA00001933"/>
    </source>
</evidence>
<comment type="caution">
    <text evidence="6">The sequence shown here is derived from an EMBL/GenBank/DDBJ whole genome shotgun (WGS) entry which is preliminary data.</text>
</comment>
<dbReference type="Proteomes" id="UP000325415">
    <property type="component" value="Unassembled WGS sequence"/>
</dbReference>
<dbReference type="FunFam" id="3.40.50.1100:FF:000007">
    <property type="entry name" value="L-threonine dehydratase catabolic TdcB"/>
    <property type="match status" value="1"/>
</dbReference>
<evidence type="ECO:0000313" key="7">
    <source>
        <dbReference type="Proteomes" id="UP000325415"/>
    </source>
</evidence>
<dbReference type="AlphaFoldDB" id="A0A5N6S221"/>
<dbReference type="Pfam" id="PF00291">
    <property type="entry name" value="PALP"/>
    <property type="match status" value="1"/>
</dbReference>
<dbReference type="PANTHER" id="PTHR48078:SF6">
    <property type="entry name" value="L-THREONINE DEHYDRATASE CATABOLIC TDCB"/>
    <property type="match status" value="1"/>
</dbReference>
<evidence type="ECO:0000259" key="5">
    <source>
        <dbReference type="Pfam" id="PF00291"/>
    </source>
</evidence>
<proteinExistence type="inferred from homology"/>